<dbReference type="InterPro" id="IPR034768">
    <property type="entry name" value="4FE4S_WBL"/>
</dbReference>
<dbReference type="InterPro" id="IPR003482">
    <property type="entry name" value="Whib"/>
</dbReference>
<evidence type="ECO:0000256" key="3">
    <source>
        <dbReference type="ARBA" id="ARBA00006597"/>
    </source>
</evidence>
<keyword evidence="4" id="KW-0004">4Fe-4S</keyword>
<comment type="subcellular location">
    <subcellularLocation>
        <location evidence="2">Cytoplasm</location>
    </subcellularLocation>
</comment>
<dbReference type="AlphaFoldDB" id="A0A2T0PP46"/>
<dbReference type="PANTHER" id="PTHR38839:SF4">
    <property type="entry name" value="TRANSCRIPTIONAL REGULATOR WHIB"/>
    <property type="match status" value="1"/>
</dbReference>
<sequence>MATDREPDDWWDRAACAGLPTSRFYPDPEDKRRIRAAKRICAQCPVRAECLNEALALGDIEFGIRAGLPPRERRKLHRQTNPQHEAEETAA</sequence>
<keyword evidence="8" id="KW-0805">Transcription regulation</keyword>
<feature type="region of interest" description="Disordered" evidence="12">
    <location>
        <begin position="68"/>
        <end position="91"/>
    </location>
</feature>
<comment type="caution">
    <text evidence="14">The sequence shown here is derived from an EMBL/GenBank/DDBJ whole genome shotgun (WGS) entry which is preliminary data.</text>
</comment>
<keyword evidence="10" id="KW-1015">Disulfide bond</keyword>
<proteinExistence type="inferred from homology"/>
<dbReference type="GO" id="GO:0047134">
    <property type="term" value="F:protein-disulfide reductase [NAD(P)H] activity"/>
    <property type="evidence" value="ECO:0007669"/>
    <property type="project" value="TreeGrafter"/>
</dbReference>
<dbReference type="GO" id="GO:0046872">
    <property type="term" value="F:metal ion binding"/>
    <property type="evidence" value="ECO:0007669"/>
    <property type="project" value="UniProtKB-KW"/>
</dbReference>
<keyword evidence="9" id="KW-0238">DNA-binding</keyword>
<evidence type="ECO:0000256" key="7">
    <source>
        <dbReference type="ARBA" id="ARBA00023014"/>
    </source>
</evidence>
<dbReference type="GO" id="GO:0005737">
    <property type="term" value="C:cytoplasm"/>
    <property type="evidence" value="ECO:0007669"/>
    <property type="project" value="UniProtKB-SubCell"/>
</dbReference>
<keyword evidence="15" id="KW-1185">Reference proteome</keyword>
<dbReference type="Pfam" id="PF02467">
    <property type="entry name" value="Whib"/>
    <property type="match status" value="1"/>
</dbReference>
<evidence type="ECO:0000256" key="5">
    <source>
        <dbReference type="ARBA" id="ARBA00022723"/>
    </source>
</evidence>
<reference evidence="14 15" key="1">
    <citation type="submission" date="2018-03" db="EMBL/GenBank/DDBJ databases">
        <title>Genomic Encyclopedia of Archaeal and Bacterial Type Strains, Phase II (KMG-II): from individual species to whole genera.</title>
        <authorList>
            <person name="Goeker M."/>
        </authorList>
    </citation>
    <scope>NUCLEOTIDE SEQUENCE [LARGE SCALE GENOMIC DNA]</scope>
    <source>
        <strain evidence="14 15">DSM 45601</strain>
    </source>
</reference>
<dbReference type="GO" id="GO:0051539">
    <property type="term" value="F:4 iron, 4 sulfur cluster binding"/>
    <property type="evidence" value="ECO:0007669"/>
    <property type="project" value="UniProtKB-KW"/>
</dbReference>
<dbReference type="GO" id="GO:0003677">
    <property type="term" value="F:DNA binding"/>
    <property type="evidence" value="ECO:0007669"/>
    <property type="project" value="UniProtKB-KW"/>
</dbReference>
<dbReference type="PROSITE" id="PS51674">
    <property type="entry name" value="4FE4S_WBL"/>
    <property type="match status" value="1"/>
</dbReference>
<dbReference type="OrthoDB" id="5192305at2"/>
<evidence type="ECO:0000256" key="6">
    <source>
        <dbReference type="ARBA" id="ARBA00023004"/>
    </source>
</evidence>
<evidence type="ECO:0000313" key="15">
    <source>
        <dbReference type="Proteomes" id="UP000237846"/>
    </source>
</evidence>
<comment type="cofactor">
    <cofactor evidence="1">
        <name>[4Fe-4S] cluster</name>
        <dbReference type="ChEBI" id="CHEBI:49883"/>
    </cofactor>
</comment>
<dbReference type="EMBL" id="PVZC01000018">
    <property type="protein sequence ID" value="PRX90679.1"/>
    <property type="molecule type" value="Genomic_DNA"/>
</dbReference>
<protein>
    <submittedName>
        <fullName evidence="14">WhiB family redox-sensing transcriptional regulator</fullName>
    </submittedName>
</protein>
<keyword evidence="5" id="KW-0479">Metal-binding</keyword>
<dbReference type="Proteomes" id="UP000237846">
    <property type="component" value="Unassembled WGS sequence"/>
</dbReference>
<accession>A0A2T0PP46</accession>
<dbReference type="GO" id="GO:0045454">
    <property type="term" value="P:cell redox homeostasis"/>
    <property type="evidence" value="ECO:0007669"/>
    <property type="project" value="TreeGrafter"/>
</dbReference>
<evidence type="ECO:0000256" key="1">
    <source>
        <dbReference type="ARBA" id="ARBA00001966"/>
    </source>
</evidence>
<evidence type="ECO:0000256" key="10">
    <source>
        <dbReference type="ARBA" id="ARBA00023157"/>
    </source>
</evidence>
<evidence type="ECO:0000256" key="11">
    <source>
        <dbReference type="ARBA" id="ARBA00023163"/>
    </source>
</evidence>
<name>A0A2T0PP46_9ACTN</name>
<dbReference type="PANTHER" id="PTHR38839">
    <property type="entry name" value="TRANSCRIPTIONAL REGULATOR WHID-RELATED"/>
    <property type="match status" value="1"/>
</dbReference>
<keyword evidence="11" id="KW-0804">Transcription</keyword>
<dbReference type="GO" id="GO:0045892">
    <property type="term" value="P:negative regulation of DNA-templated transcription"/>
    <property type="evidence" value="ECO:0007669"/>
    <property type="project" value="TreeGrafter"/>
</dbReference>
<evidence type="ECO:0000256" key="8">
    <source>
        <dbReference type="ARBA" id="ARBA00023015"/>
    </source>
</evidence>
<evidence type="ECO:0000313" key="14">
    <source>
        <dbReference type="EMBL" id="PRX90679.1"/>
    </source>
</evidence>
<organism evidence="14 15">
    <name type="scientific">Allonocardiopsis opalescens</name>
    <dbReference type="NCBI Taxonomy" id="1144618"/>
    <lineage>
        <taxon>Bacteria</taxon>
        <taxon>Bacillati</taxon>
        <taxon>Actinomycetota</taxon>
        <taxon>Actinomycetes</taxon>
        <taxon>Streptosporangiales</taxon>
        <taxon>Allonocardiopsis</taxon>
    </lineage>
</organism>
<keyword evidence="7" id="KW-0411">Iron-sulfur</keyword>
<comment type="similarity">
    <text evidence="3">Belongs to the WhiB family.</text>
</comment>
<evidence type="ECO:0000256" key="4">
    <source>
        <dbReference type="ARBA" id="ARBA00022485"/>
    </source>
</evidence>
<evidence type="ECO:0000259" key="13">
    <source>
        <dbReference type="PROSITE" id="PS51674"/>
    </source>
</evidence>
<evidence type="ECO:0000256" key="9">
    <source>
        <dbReference type="ARBA" id="ARBA00023125"/>
    </source>
</evidence>
<evidence type="ECO:0000256" key="2">
    <source>
        <dbReference type="ARBA" id="ARBA00004496"/>
    </source>
</evidence>
<feature type="domain" description="4Fe-4S Wbl-type" evidence="13">
    <location>
        <begin position="15"/>
        <end position="75"/>
    </location>
</feature>
<dbReference type="RefSeq" id="WP_106253836.1">
    <property type="nucleotide sequence ID" value="NZ_PVZC01000018.1"/>
</dbReference>
<keyword evidence="6" id="KW-0408">Iron</keyword>
<gene>
    <name evidence="14" type="ORF">CLV72_11817</name>
</gene>
<evidence type="ECO:0000256" key="12">
    <source>
        <dbReference type="SAM" id="MobiDB-lite"/>
    </source>
</evidence>